<name>A0A438DYS4_VITVI</name>
<dbReference type="AlphaFoldDB" id="A0A438DYS4"/>
<organism evidence="1 2">
    <name type="scientific">Vitis vinifera</name>
    <name type="common">Grape</name>
    <dbReference type="NCBI Taxonomy" id="29760"/>
    <lineage>
        <taxon>Eukaryota</taxon>
        <taxon>Viridiplantae</taxon>
        <taxon>Streptophyta</taxon>
        <taxon>Embryophyta</taxon>
        <taxon>Tracheophyta</taxon>
        <taxon>Spermatophyta</taxon>
        <taxon>Magnoliopsida</taxon>
        <taxon>eudicotyledons</taxon>
        <taxon>Gunneridae</taxon>
        <taxon>Pentapetalae</taxon>
        <taxon>rosids</taxon>
        <taxon>Vitales</taxon>
        <taxon>Vitaceae</taxon>
        <taxon>Viteae</taxon>
        <taxon>Vitis</taxon>
    </lineage>
</organism>
<sequence length="204" mass="21503">MRRWTLLGMWFGPRGKRGGFVCLPNGFVEFSNCLGMLVLGFEKEISSLLRKLESKKGCGVKCSVHGKRKGEGCGDLTVSARAFQPPWELGVGGKVGFSCSFFFSCLPLGHIYCRVEDLLVNGLIEGSIIHIHRARTIIIDTDGMISASELGCRTGIGKGNYSNGAGGGAGHGGRGGSGLFHGRVSEGGDKYGSAELPCELGSGN</sequence>
<gene>
    <name evidence="1" type="ORF">CK203_079211</name>
</gene>
<dbReference type="Proteomes" id="UP000288805">
    <property type="component" value="Unassembled WGS sequence"/>
</dbReference>
<evidence type="ECO:0000313" key="1">
    <source>
        <dbReference type="EMBL" id="RVW40643.1"/>
    </source>
</evidence>
<accession>A0A438DYS4</accession>
<comment type="caution">
    <text evidence="1">The sequence shown here is derived from an EMBL/GenBank/DDBJ whole genome shotgun (WGS) entry which is preliminary data.</text>
</comment>
<dbReference type="PANTHER" id="PTHR31513:SF2">
    <property type="entry name" value="MRAZ"/>
    <property type="match status" value="1"/>
</dbReference>
<dbReference type="EMBL" id="QGNW01001456">
    <property type="protein sequence ID" value="RVW40643.1"/>
    <property type="molecule type" value="Genomic_DNA"/>
</dbReference>
<evidence type="ECO:0000313" key="2">
    <source>
        <dbReference type="Proteomes" id="UP000288805"/>
    </source>
</evidence>
<dbReference type="PANTHER" id="PTHR31513">
    <property type="entry name" value="EPHRIN TYPE-B RECEPTOR"/>
    <property type="match status" value="1"/>
</dbReference>
<reference evidence="1 2" key="1">
    <citation type="journal article" date="2018" name="PLoS Genet.">
        <title>Population sequencing reveals clonal diversity and ancestral inbreeding in the grapevine cultivar Chardonnay.</title>
        <authorList>
            <person name="Roach M.J."/>
            <person name="Johnson D.L."/>
            <person name="Bohlmann J."/>
            <person name="van Vuuren H.J."/>
            <person name="Jones S.J."/>
            <person name="Pretorius I.S."/>
            <person name="Schmidt S.A."/>
            <person name="Borneman A.R."/>
        </authorList>
    </citation>
    <scope>NUCLEOTIDE SEQUENCE [LARGE SCALE GENOMIC DNA]</scope>
    <source>
        <strain evidence="2">cv. Chardonnay</strain>
        <tissue evidence="1">Leaf</tissue>
    </source>
</reference>
<proteinExistence type="predicted"/>
<protein>
    <submittedName>
        <fullName evidence="1">Uncharacterized protein</fullName>
    </submittedName>
</protein>